<comment type="caution">
    <text evidence="7">The sequence shown here is derived from an EMBL/GenBank/DDBJ whole genome shotgun (WGS) entry which is preliminary data.</text>
</comment>
<gene>
    <name evidence="7" type="ORF">GK047_17540</name>
</gene>
<dbReference type="InterPro" id="IPR005494">
    <property type="entry name" value="GSPS_pre-ATP-grasp-like_dom"/>
</dbReference>
<evidence type="ECO:0000256" key="2">
    <source>
        <dbReference type="ARBA" id="ARBA00022723"/>
    </source>
</evidence>
<evidence type="ECO:0000256" key="3">
    <source>
        <dbReference type="ARBA" id="ARBA00022741"/>
    </source>
</evidence>
<organism evidence="7">
    <name type="scientific">Paenibacillus sp. SYP-B3998</name>
    <dbReference type="NCBI Taxonomy" id="2678564"/>
    <lineage>
        <taxon>Bacteria</taxon>
        <taxon>Bacillati</taxon>
        <taxon>Bacillota</taxon>
        <taxon>Bacilli</taxon>
        <taxon>Bacillales</taxon>
        <taxon>Paenibacillaceae</taxon>
        <taxon>Paenibacillus</taxon>
    </lineage>
</organism>
<name>A0A6G4A2D1_9BACL</name>
<evidence type="ECO:0000313" key="7">
    <source>
        <dbReference type="EMBL" id="NEW07807.1"/>
    </source>
</evidence>
<evidence type="ECO:0000259" key="6">
    <source>
        <dbReference type="Pfam" id="PF03738"/>
    </source>
</evidence>
<dbReference type="EMBL" id="JAAIKC010000006">
    <property type="protein sequence ID" value="NEW07807.1"/>
    <property type="molecule type" value="Genomic_DNA"/>
</dbReference>
<protein>
    <submittedName>
        <fullName evidence="7">Glutathionylspermidine synthase family protein</fullName>
    </submittedName>
</protein>
<keyword evidence="3" id="KW-0547">Nucleotide-binding</keyword>
<proteinExistence type="predicted"/>
<keyword evidence="2" id="KW-0479">Metal-binding</keyword>
<keyword evidence="4" id="KW-0067">ATP-binding</keyword>
<dbReference type="Pfam" id="PF03738">
    <property type="entry name" value="GSP_synth"/>
    <property type="match status" value="1"/>
</dbReference>
<dbReference type="GO" id="GO:0046872">
    <property type="term" value="F:metal ion binding"/>
    <property type="evidence" value="ECO:0007669"/>
    <property type="project" value="UniProtKB-KW"/>
</dbReference>
<evidence type="ECO:0000256" key="5">
    <source>
        <dbReference type="ARBA" id="ARBA00022842"/>
    </source>
</evidence>
<dbReference type="SUPFAM" id="SSF56059">
    <property type="entry name" value="Glutathione synthetase ATP-binding domain-like"/>
    <property type="match status" value="1"/>
</dbReference>
<evidence type="ECO:0000256" key="1">
    <source>
        <dbReference type="ARBA" id="ARBA00022598"/>
    </source>
</evidence>
<sequence length="402" mass="44747">MVNLPVYEVVGTPSPDRNDRVEQLAALGFTWANLEDEAYWIDQLVVMQRTAYEELLHAAGALWDVFDKAARFVKGNRELYEQLCIPEVLWDGLDRLEPNEPGLISRYARFDFAVNQEGSIKLLELNADTPTGYVEASIATPWLSEQYGLASPNIGMKEWIRQAWEAEAPDYAACTSYGHHVEDTGTIDALVAHSGRNITCIDCLDLWIEEGIVKVGEKDTIARMFALYPKEWMGIDEGGEALAYSVEEQFVQLFNPLHAVILQSKGLQAIIWELHAQQTDFFTEAEHLAIQTYMLPTYMAPAFEGDYVSKAMFGREGGSVELYNANGELESKDEAGFDTSVFFSRVFQQRADLPKLDFENGEKYLLTGLFVLNGVPCGLLGRAGGIITGNSSHFVAIGVNAS</sequence>
<reference evidence="7" key="1">
    <citation type="submission" date="2020-02" db="EMBL/GenBank/DDBJ databases">
        <authorList>
            <person name="Shen X.-R."/>
            <person name="Zhang Y.-X."/>
        </authorList>
    </citation>
    <scope>NUCLEOTIDE SEQUENCE</scope>
    <source>
        <strain evidence="7">SYP-B3998</strain>
    </source>
</reference>
<keyword evidence="5" id="KW-0460">Magnesium</keyword>
<keyword evidence="1" id="KW-0436">Ligase</keyword>
<dbReference type="Gene3D" id="3.30.1490.330">
    <property type="match status" value="1"/>
</dbReference>
<dbReference type="AlphaFoldDB" id="A0A6G4A2D1"/>
<dbReference type="GO" id="GO:0005524">
    <property type="term" value="F:ATP binding"/>
    <property type="evidence" value="ECO:0007669"/>
    <property type="project" value="UniProtKB-KW"/>
</dbReference>
<evidence type="ECO:0000256" key="4">
    <source>
        <dbReference type="ARBA" id="ARBA00022840"/>
    </source>
</evidence>
<feature type="domain" description="Glutathionylspermidine synthase pre-ATP-grasp-like" evidence="6">
    <location>
        <begin position="22"/>
        <end position="396"/>
    </location>
</feature>
<accession>A0A6G4A2D1</accession>
<dbReference type="GO" id="GO:0016874">
    <property type="term" value="F:ligase activity"/>
    <property type="evidence" value="ECO:0007669"/>
    <property type="project" value="UniProtKB-KW"/>
</dbReference>